<dbReference type="Proteomes" id="UP000824890">
    <property type="component" value="Unassembled WGS sequence"/>
</dbReference>
<comment type="caution">
    <text evidence="2">The sequence shown here is derived from an EMBL/GenBank/DDBJ whole genome shotgun (WGS) entry which is preliminary data.</text>
</comment>
<keyword evidence="1" id="KW-0812">Transmembrane</keyword>
<gene>
    <name evidence="2" type="ORF">HID58_086178</name>
</gene>
<feature type="non-terminal residue" evidence="2">
    <location>
        <position position="1"/>
    </location>
</feature>
<keyword evidence="1" id="KW-0472">Membrane</keyword>
<keyword evidence="3" id="KW-1185">Reference proteome</keyword>
<reference evidence="2 3" key="1">
    <citation type="submission" date="2021-05" db="EMBL/GenBank/DDBJ databases">
        <title>Genome Assembly of Synthetic Allotetraploid Brassica napus Reveals Homoeologous Exchanges between Subgenomes.</title>
        <authorList>
            <person name="Davis J.T."/>
        </authorList>
    </citation>
    <scope>NUCLEOTIDE SEQUENCE [LARGE SCALE GENOMIC DNA]</scope>
    <source>
        <strain evidence="3">cv. Da-Ae</strain>
        <tissue evidence="2">Seedling</tissue>
    </source>
</reference>
<proteinExistence type="predicted"/>
<evidence type="ECO:0000313" key="2">
    <source>
        <dbReference type="EMBL" id="KAH0857917.1"/>
    </source>
</evidence>
<dbReference type="EMBL" id="JAGKQM010000019">
    <property type="protein sequence ID" value="KAH0857917.1"/>
    <property type="molecule type" value="Genomic_DNA"/>
</dbReference>
<protein>
    <submittedName>
        <fullName evidence="2">Uncharacterized protein</fullName>
    </submittedName>
</protein>
<organism evidence="2 3">
    <name type="scientific">Brassica napus</name>
    <name type="common">Rape</name>
    <dbReference type="NCBI Taxonomy" id="3708"/>
    <lineage>
        <taxon>Eukaryota</taxon>
        <taxon>Viridiplantae</taxon>
        <taxon>Streptophyta</taxon>
        <taxon>Embryophyta</taxon>
        <taxon>Tracheophyta</taxon>
        <taxon>Spermatophyta</taxon>
        <taxon>Magnoliopsida</taxon>
        <taxon>eudicotyledons</taxon>
        <taxon>Gunneridae</taxon>
        <taxon>Pentapetalae</taxon>
        <taxon>rosids</taxon>
        <taxon>malvids</taxon>
        <taxon>Brassicales</taxon>
        <taxon>Brassicaceae</taxon>
        <taxon>Brassiceae</taxon>
        <taxon>Brassica</taxon>
    </lineage>
</organism>
<feature type="non-terminal residue" evidence="2">
    <location>
        <position position="134"/>
    </location>
</feature>
<feature type="transmembrane region" description="Helical" evidence="1">
    <location>
        <begin position="61"/>
        <end position="82"/>
    </location>
</feature>
<keyword evidence="1" id="KW-1133">Transmembrane helix</keyword>
<accession>A0ABQ7XPR4</accession>
<evidence type="ECO:0000313" key="3">
    <source>
        <dbReference type="Proteomes" id="UP000824890"/>
    </source>
</evidence>
<evidence type="ECO:0000256" key="1">
    <source>
        <dbReference type="SAM" id="Phobius"/>
    </source>
</evidence>
<name>A0ABQ7XPR4_BRANA</name>
<sequence>ELHFLGLDHSLVVFEVLFLVVGLPSRVPSRVSFQDMFYSSKTAPRLDDFVLSTLPSMFPHLVAAFIIACVSMTLPFAMFGTPDLDSILLRIWKIVSGIKSELWFIGGWLPFSLTQSFVVLHRHRRLVCACLVCE</sequence>